<gene>
    <name evidence="3" type="ORF">M404DRAFT_29387</name>
    <name evidence="2" type="ORF">M404DRAFT_36122</name>
</gene>
<proteinExistence type="predicted"/>
<dbReference type="HOGENOM" id="CLU_2850645_0_0_1"/>
<reference evidence="2" key="3">
    <citation type="submission" date="2015-02" db="EMBL/GenBank/DDBJ databases">
        <title>Evolutionary Origins and Diversification of the Mycorrhizal Mutualists.</title>
        <authorList>
            <consortium name="DOE Joint Genome Institute"/>
            <consortium name="Mycorrhizal Genomics Consortium"/>
            <person name="Kohler A."/>
            <person name="Kuo A."/>
            <person name="Nagy L.G."/>
            <person name="Floudas D."/>
            <person name="Copeland A."/>
            <person name="Barry K.W."/>
            <person name="Cichocki N."/>
            <person name="Veneault-Fourrey C."/>
            <person name="LaButti K."/>
            <person name="Lindquist E.A."/>
            <person name="Lipzen A."/>
            <person name="Lundell T."/>
            <person name="Morin E."/>
            <person name="Murat C."/>
            <person name="Riley R."/>
            <person name="Ohm R."/>
            <person name="Sun H."/>
            <person name="Tunlid A."/>
            <person name="Henrissat B."/>
            <person name="Grigoriev I.V."/>
            <person name="Hibbett D.S."/>
            <person name="Martin F."/>
        </authorList>
    </citation>
    <scope>NUCLEOTIDE SEQUENCE</scope>
    <source>
        <strain evidence="2 4">Marx 270</strain>
    </source>
</reference>
<reference evidence="2 4" key="1">
    <citation type="submission" date="2014-04" db="EMBL/GenBank/DDBJ databases">
        <authorList>
            <consortium name="DOE Joint Genome Institute"/>
            <person name="Kuo A."/>
            <person name="Kohler A."/>
            <person name="Costa M.D."/>
            <person name="Nagy L.G."/>
            <person name="Floudas D."/>
            <person name="Copeland A."/>
            <person name="Barry K.W."/>
            <person name="Cichocki N."/>
            <person name="Veneault-Fourrey C."/>
            <person name="LaButti K."/>
            <person name="Lindquist E.A."/>
            <person name="Lipzen A."/>
            <person name="Lundell T."/>
            <person name="Morin E."/>
            <person name="Murat C."/>
            <person name="Sun H."/>
            <person name="Tunlid A."/>
            <person name="Henrissat B."/>
            <person name="Grigoriev I.V."/>
            <person name="Hibbett D.S."/>
            <person name="Martin F."/>
            <person name="Nordberg H.P."/>
            <person name="Cantor M.N."/>
            <person name="Hua S.X."/>
        </authorList>
    </citation>
    <scope>NUCLEOTIDE SEQUENCE [LARGE SCALE GENOMIC DNA]</scope>
    <source>
        <strain evidence="2 4">Marx 270</strain>
    </source>
</reference>
<organism evidence="2 4">
    <name type="scientific">Pisolithus tinctorius Marx 270</name>
    <dbReference type="NCBI Taxonomy" id="870435"/>
    <lineage>
        <taxon>Eukaryota</taxon>
        <taxon>Fungi</taxon>
        <taxon>Dikarya</taxon>
        <taxon>Basidiomycota</taxon>
        <taxon>Agaricomycotina</taxon>
        <taxon>Agaricomycetes</taxon>
        <taxon>Agaricomycetidae</taxon>
        <taxon>Boletales</taxon>
        <taxon>Sclerodermatineae</taxon>
        <taxon>Pisolithaceae</taxon>
        <taxon>Pisolithus</taxon>
    </lineage>
</organism>
<evidence type="ECO:0000313" key="3">
    <source>
        <dbReference type="EMBL" id="KIO00736.1"/>
    </source>
</evidence>
<keyword evidence="4" id="KW-1185">Reference proteome</keyword>
<evidence type="ECO:0000256" key="1">
    <source>
        <dbReference type="SAM" id="MobiDB-lite"/>
    </source>
</evidence>
<sequence>MSSSSLSSAVQDSQAHDNRRASSTETHRVRFVSSNVLGGLPSLTNGNDVDVIALRDVESEVDIGG</sequence>
<feature type="region of interest" description="Disordered" evidence="1">
    <location>
        <begin position="1"/>
        <end position="28"/>
    </location>
</feature>
<evidence type="ECO:0000313" key="2">
    <source>
        <dbReference type="EMBL" id="KIN93415.1"/>
    </source>
</evidence>
<dbReference type="OrthoDB" id="2703679at2759"/>
<protein>
    <submittedName>
        <fullName evidence="2">Uncharacterized protein</fullName>
    </submittedName>
</protein>
<accession>A0A0C3NC73</accession>
<feature type="compositionally biased region" description="Basic and acidic residues" evidence="1">
    <location>
        <begin position="14"/>
        <end position="28"/>
    </location>
</feature>
<dbReference type="EMBL" id="KN831994">
    <property type="protein sequence ID" value="KIO00736.1"/>
    <property type="molecule type" value="Genomic_DNA"/>
</dbReference>
<dbReference type="EMBL" id="KN832171">
    <property type="protein sequence ID" value="KIN93415.1"/>
    <property type="molecule type" value="Genomic_DNA"/>
</dbReference>
<reference evidence="4" key="2">
    <citation type="submission" date="2015-01" db="EMBL/GenBank/DDBJ databases">
        <title>Evolutionary Origins and Diversification of the Mycorrhizal Mutualists.</title>
        <authorList>
            <consortium name="DOE Joint Genome Institute"/>
            <consortium name="Mycorrhizal Genomics Consortium"/>
            <person name="Kohler A."/>
            <person name="Kuo A."/>
            <person name="Nagy L.G."/>
            <person name="Floudas D."/>
            <person name="Copeland A."/>
            <person name="Barry K.W."/>
            <person name="Cichocki N."/>
            <person name="Veneault-Fourrey C."/>
            <person name="LaButti K."/>
            <person name="Lindquist E.A."/>
            <person name="Lipzen A."/>
            <person name="Lundell T."/>
            <person name="Morin E."/>
            <person name="Murat C."/>
            <person name="Riley R."/>
            <person name="Ohm R."/>
            <person name="Sun H."/>
            <person name="Tunlid A."/>
            <person name="Henrissat B."/>
            <person name="Grigoriev I.V."/>
            <person name="Hibbett D.S."/>
            <person name="Martin F."/>
        </authorList>
    </citation>
    <scope>NUCLEOTIDE SEQUENCE [LARGE SCALE GENOMIC DNA]</scope>
    <source>
        <strain evidence="4">Marx 270</strain>
    </source>
</reference>
<name>A0A0C3NC73_PISTI</name>
<dbReference type="Proteomes" id="UP000054217">
    <property type="component" value="Unassembled WGS sequence"/>
</dbReference>
<dbReference type="AlphaFoldDB" id="A0A0C3NC73"/>
<evidence type="ECO:0000313" key="4">
    <source>
        <dbReference type="Proteomes" id="UP000054217"/>
    </source>
</evidence>